<keyword evidence="3" id="KW-1003">Cell membrane</keyword>
<feature type="transmembrane region" description="Helical" evidence="7">
    <location>
        <begin position="110"/>
        <end position="137"/>
    </location>
</feature>
<dbReference type="PANTHER" id="PTHR43227">
    <property type="entry name" value="BLL4140 PROTEIN"/>
    <property type="match status" value="1"/>
</dbReference>
<proteinExistence type="predicted"/>
<feature type="transmembrane region" description="Helical" evidence="7">
    <location>
        <begin position="278"/>
        <end position="296"/>
    </location>
</feature>
<gene>
    <name evidence="9" type="primary">ugpA_1</name>
    <name evidence="9" type="ORF">NCTC10138_00146</name>
</gene>
<dbReference type="EMBL" id="LR215048">
    <property type="protein sequence ID" value="VEU79771.1"/>
    <property type="molecule type" value="Genomic_DNA"/>
</dbReference>
<evidence type="ECO:0000256" key="2">
    <source>
        <dbReference type="ARBA" id="ARBA00022448"/>
    </source>
</evidence>
<dbReference type="OrthoDB" id="42615at2"/>
<feature type="domain" description="ABC transmembrane type-1" evidence="8">
    <location>
        <begin position="178"/>
        <end position="393"/>
    </location>
</feature>
<dbReference type="AlphaFoldDB" id="A0A449BBH2"/>
<evidence type="ECO:0000313" key="9">
    <source>
        <dbReference type="EMBL" id="VEU79771.1"/>
    </source>
</evidence>
<keyword evidence="6 7" id="KW-0472">Membrane</keyword>
<dbReference type="PANTHER" id="PTHR43227:SF3">
    <property type="entry name" value="BINDING-PROTEIN-DEPENDENT TRANSPORT SYSTEMS INNER MEMBRANE COMPONENT"/>
    <property type="match status" value="1"/>
</dbReference>
<dbReference type="InterPro" id="IPR000515">
    <property type="entry name" value="MetI-like"/>
</dbReference>
<dbReference type="STRING" id="1278311.GCA_000428705_00701"/>
<feature type="transmembrane region" description="Helical" evidence="7">
    <location>
        <begin position="359"/>
        <end position="385"/>
    </location>
</feature>
<dbReference type="InterPro" id="IPR050809">
    <property type="entry name" value="UgpAE/MalFG_permease"/>
</dbReference>
<keyword evidence="10" id="KW-1185">Reference proteome</keyword>
<dbReference type="SUPFAM" id="SSF161098">
    <property type="entry name" value="MetI-like"/>
    <property type="match status" value="1"/>
</dbReference>
<keyword evidence="4 7" id="KW-0812">Transmembrane</keyword>
<reference evidence="9 10" key="1">
    <citation type="submission" date="2019-01" db="EMBL/GenBank/DDBJ databases">
        <authorList>
            <consortium name="Pathogen Informatics"/>
        </authorList>
    </citation>
    <scope>NUCLEOTIDE SEQUENCE [LARGE SCALE GENOMIC DNA]</scope>
    <source>
        <strain evidence="9 10">NCTC10138</strain>
    </source>
</reference>
<dbReference type="Gene3D" id="1.10.3720.10">
    <property type="entry name" value="MetI-like"/>
    <property type="match status" value="1"/>
</dbReference>
<feature type="transmembrane region" description="Helical" evidence="7">
    <location>
        <begin position="215"/>
        <end position="240"/>
    </location>
</feature>
<dbReference type="Proteomes" id="UP000289841">
    <property type="component" value="Chromosome"/>
</dbReference>
<dbReference type="CDD" id="cd06261">
    <property type="entry name" value="TM_PBP2"/>
    <property type="match status" value="1"/>
</dbReference>
<evidence type="ECO:0000256" key="4">
    <source>
        <dbReference type="ARBA" id="ARBA00022692"/>
    </source>
</evidence>
<keyword evidence="5 7" id="KW-1133">Transmembrane helix</keyword>
<dbReference type="GO" id="GO:0005886">
    <property type="term" value="C:plasma membrane"/>
    <property type="evidence" value="ECO:0007669"/>
    <property type="project" value="UniProtKB-SubCell"/>
</dbReference>
<organism evidence="9 10">
    <name type="scientific">Haploplasma axanthum</name>
    <name type="common">Acholeplasma axanthum</name>
    <dbReference type="NCBI Taxonomy" id="29552"/>
    <lineage>
        <taxon>Bacteria</taxon>
        <taxon>Bacillati</taxon>
        <taxon>Mycoplasmatota</taxon>
        <taxon>Mollicutes</taxon>
        <taxon>Acholeplasmatales</taxon>
        <taxon>Acholeplasmataceae</taxon>
        <taxon>Haploplasma</taxon>
    </lineage>
</organism>
<dbReference type="RefSeq" id="WP_026390323.1">
    <property type="nucleotide sequence ID" value="NZ_LR215048.1"/>
</dbReference>
<name>A0A449BBH2_HAPAX</name>
<feature type="transmembrane region" description="Helical" evidence="7">
    <location>
        <begin position="181"/>
        <end position="203"/>
    </location>
</feature>
<keyword evidence="2" id="KW-0813">Transport</keyword>
<evidence type="ECO:0000313" key="10">
    <source>
        <dbReference type="Proteomes" id="UP000289841"/>
    </source>
</evidence>
<protein>
    <submittedName>
        <fullName evidence="9">sn-glycerol-3-phosphate transport system permease protein ugpA</fullName>
    </submittedName>
</protein>
<evidence type="ECO:0000256" key="1">
    <source>
        <dbReference type="ARBA" id="ARBA00004651"/>
    </source>
</evidence>
<evidence type="ECO:0000256" key="7">
    <source>
        <dbReference type="SAM" id="Phobius"/>
    </source>
</evidence>
<comment type="subcellular location">
    <subcellularLocation>
        <location evidence="1">Cell membrane</location>
        <topology evidence="1">Multi-pass membrane protein</topology>
    </subcellularLocation>
</comment>
<evidence type="ECO:0000256" key="3">
    <source>
        <dbReference type="ARBA" id="ARBA00022475"/>
    </source>
</evidence>
<evidence type="ECO:0000259" key="8">
    <source>
        <dbReference type="PROSITE" id="PS50928"/>
    </source>
</evidence>
<dbReference type="KEGG" id="aaxa:NCTC10138_00146"/>
<sequence>MREKTIKYYSHDEVAEKKKKIEKTIIAKQIKHQKITKRIQELQINLQSNKRVSKKKIIILSNKASKIEAEIKRERINTDLLNEGKLEKHNQIKRIRIWFSGIEYQKQRRIWGIIFITPWILGMLLFFLPSVLTTIYWSLNNVTLTNNGVATSFNGFKNFSELFGNYVIDGSNIFSVQLLLFVQNLAIDLPVIIIFSVIIAVLLNKKFKGHLIIKAIFFIPVIYNLTVITSTLTGSFGQFVDDALSGQSSFVEQTTNFFLQIGVGESIMKVVLNSVDRIFTIVNLSGIQILIFIAAIQSVPKHLYEAAAVEGATKYESFWKITIPMITPMIITASIYTVVDSFTRAPIFRFLDYAMSDGKYGLAATISVSYFIINLVIVGIIYLLFKGRVFYYDEE</sequence>
<feature type="transmembrane region" description="Helical" evidence="7">
    <location>
        <begin position="317"/>
        <end position="339"/>
    </location>
</feature>
<dbReference type="GO" id="GO:0055085">
    <property type="term" value="P:transmembrane transport"/>
    <property type="evidence" value="ECO:0007669"/>
    <property type="project" value="InterPro"/>
</dbReference>
<evidence type="ECO:0000256" key="6">
    <source>
        <dbReference type="ARBA" id="ARBA00023136"/>
    </source>
</evidence>
<dbReference type="PROSITE" id="PS50928">
    <property type="entry name" value="ABC_TM1"/>
    <property type="match status" value="1"/>
</dbReference>
<dbReference type="InterPro" id="IPR035906">
    <property type="entry name" value="MetI-like_sf"/>
</dbReference>
<evidence type="ECO:0000256" key="5">
    <source>
        <dbReference type="ARBA" id="ARBA00022989"/>
    </source>
</evidence>
<accession>A0A449BBH2</accession>